<dbReference type="EMBL" id="OY660864">
    <property type="protein sequence ID" value="CAJ1049593.1"/>
    <property type="molecule type" value="Genomic_DNA"/>
</dbReference>
<dbReference type="AlphaFoldDB" id="A0AAV1ELH8"/>
<sequence>AAYGDPSLGLTPLINSACRSAEPHTFDWLAVGPPHWKLILIGSVGFFIRDDLDSRLTLE</sequence>
<protein>
    <submittedName>
        <fullName evidence="1">Uncharacterized protein</fullName>
    </submittedName>
</protein>
<name>A0AAV1ELH8_XYRNO</name>
<keyword evidence="2" id="KW-1185">Reference proteome</keyword>
<evidence type="ECO:0000313" key="2">
    <source>
        <dbReference type="Proteomes" id="UP001178508"/>
    </source>
</evidence>
<reference evidence="1" key="1">
    <citation type="submission" date="2023-08" db="EMBL/GenBank/DDBJ databases">
        <authorList>
            <person name="Alioto T."/>
            <person name="Alioto T."/>
            <person name="Gomez Garrido J."/>
        </authorList>
    </citation>
    <scope>NUCLEOTIDE SEQUENCE</scope>
</reference>
<gene>
    <name evidence="1" type="ORF">XNOV1_A003267</name>
</gene>
<feature type="non-terminal residue" evidence="1">
    <location>
        <position position="59"/>
    </location>
</feature>
<evidence type="ECO:0000313" key="1">
    <source>
        <dbReference type="EMBL" id="CAJ1049593.1"/>
    </source>
</evidence>
<feature type="non-terminal residue" evidence="1">
    <location>
        <position position="1"/>
    </location>
</feature>
<organism evidence="1 2">
    <name type="scientific">Xyrichtys novacula</name>
    <name type="common">Pearly razorfish</name>
    <name type="synonym">Hemipteronotus novacula</name>
    <dbReference type="NCBI Taxonomy" id="13765"/>
    <lineage>
        <taxon>Eukaryota</taxon>
        <taxon>Metazoa</taxon>
        <taxon>Chordata</taxon>
        <taxon>Craniata</taxon>
        <taxon>Vertebrata</taxon>
        <taxon>Euteleostomi</taxon>
        <taxon>Actinopterygii</taxon>
        <taxon>Neopterygii</taxon>
        <taxon>Teleostei</taxon>
        <taxon>Neoteleostei</taxon>
        <taxon>Acanthomorphata</taxon>
        <taxon>Eupercaria</taxon>
        <taxon>Labriformes</taxon>
        <taxon>Labridae</taxon>
        <taxon>Xyrichtys</taxon>
    </lineage>
</organism>
<accession>A0AAV1ELH8</accession>
<proteinExistence type="predicted"/>
<dbReference type="Proteomes" id="UP001178508">
    <property type="component" value="Chromosome 1"/>
</dbReference>